<protein>
    <submittedName>
        <fullName evidence="8">Coenzyme A disulfide reductase</fullName>
        <ecNumber evidence="8">1.8.1.14</ecNumber>
    </submittedName>
</protein>
<dbReference type="Proteomes" id="UP000317318">
    <property type="component" value="Chromosome"/>
</dbReference>
<dbReference type="PANTHER" id="PTHR43429">
    <property type="entry name" value="PYRIDINE NUCLEOTIDE-DISULFIDE OXIDOREDUCTASE DOMAIN-CONTAINING"/>
    <property type="match status" value="1"/>
</dbReference>
<sequence length="558" mass="59756">MAGRNANAPRILIVGGVAGGASAATRARRCNESAEIVIFEKGPYVSFANCGLPYHVGGEIEDRDKLLVATPELFQQRFNIDVRVEHEVLSIDRENRSIKVRGPHGESNEPYDRLILSPGAEPIVPPFAKGTFKNVFNLWTMPDMDAILSRLGKAAPKRAVVVGAGFVGLEVVEQLQRRGLDVSLVEKSPHVLPPLDVEMARIVERELRDHEVDLHTGNGIAGLRSNDGIASAAVLDDETNLEADLFILSIGVRPRTKLAADAGLEIGEARGIRVNESMQTSDPNIYAVGDAVEYEHGVLHRPARVPLAGPANRAGRIAGEHAATGRSSAMASVMGTAVVRVFEKTVALTGISETMAKREHKRVRSAIIRATNHAGYFPGAEPLVLKLIYEEGFGRILGAQCVGGEGVDKRIDVIATAMHFGATVEDLAGLDLAYAPPFGSAKDPVHMAAFVAANDLDARPPLLPPGTVLDGYQVVDVRTASEIETLPLKGAVHIPIDELRERANEIDPKRPTVVVCHSAKRAHVGAMLLCGLGFQDVRNLTGGMSIRSLVEPVGESTT</sequence>
<evidence type="ECO:0000256" key="3">
    <source>
        <dbReference type="ARBA" id="ARBA00022630"/>
    </source>
</evidence>
<dbReference type="PROSITE" id="PS50206">
    <property type="entry name" value="RHODANESE_3"/>
    <property type="match status" value="1"/>
</dbReference>
<evidence type="ECO:0000256" key="2">
    <source>
        <dbReference type="ARBA" id="ARBA00009130"/>
    </source>
</evidence>
<keyword evidence="3" id="KW-0285">Flavoprotein</keyword>
<keyword evidence="9" id="KW-1185">Reference proteome</keyword>
<dbReference type="Pfam" id="PF07992">
    <property type="entry name" value="Pyr_redox_2"/>
    <property type="match status" value="1"/>
</dbReference>
<name>A0A517QZB0_9PLAN</name>
<feature type="domain" description="Rhodanese" evidence="7">
    <location>
        <begin position="468"/>
        <end position="555"/>
    </location>
</feature>
<dbReference type="Pfam" id="PF00581">
    <property type="entry name" value="Rhodanese"/>
    <property type="match status" value="1"/>
</dbReference>
<dbReference type="InterPro" id="IPR036188">
    <property type="entry name" value="FAD/NAD-bd_sf"/>
</dbReference>
<dbReference type="InterPro" id="IPR001763">
    <property type="entry name" value="Rhodanese-like_dom"/>
</dbReference>
<dbReference type="Gene3D" id="3.40.250.10">
    <property type="entry name" value="Rhodanese-like domain"/>
    <property type="match status" value="1"/>
</dbReference>
<evidence type="ECO:0000256" key="6">
    <source>
        <dbReference type="ARBA" id="ARBA00023284"/>
    </source>
</evidence>
<comment type="cofactor">
    <cofactor evidence="1">
        <name>FAD</name>
        <dbReference type="ChEBI" id="CHEBI:57692"/>
    </cofactor>
</comment>
<evidence type="ECO:0000313" key="8">
    <source>
        <dbReference type="EMBL" id="QDT36971.1"/>
    </source>
</evidence>
<dbReference type="SUPFAM" id="SSF51905">
    <property type="entry name" value="FAD/NAD(P)-binding domain"/>
    <property type="match status" value="1"/>
</dbReference>
<dbReference type="SUPFAM" id="SSF52821">
    <property type="entry name" value="Rhodanese/Cell cycle control phosphatase"/>
    <property type="match status" value="1"/>
</dbReference>
<reference evidence="8 9" key="1">
    <citation type="submission" date="2019-02" db="EMBL/GenBank/DDBJ databases">
        <title>Deep-cultivation of Planctomycetes and their phenomic and genomic characterization uncovers novel biology.</title>
        <authorList>
            <person name="Wiegand S."/>
            <person name="Jogler M."/>
            <person name="Boedeker C."/>
            <person name="Pinto D."/>
            <person name="Vollmers J."/>
            <person name="Rivas-Marin E."/>
            <person name="Kohn T."/>
            <person name="Peeters S.H."/>
            <person name="Heuer A."/>
            <person name="Rast P."/>
            <person name="Oberbeckmann S."/>
            <person name="Bunk B."/>
            <person name="Jeske O."/>
            <person name="Meyerdierks A."/>
            <person name="Storesund J.E."/>
            <person name="Kallscheuer N."/>
            <person name="Luecker S."/>
            <person name="Lage O.M."/>
            <person name="Pohl T."/>
            <person name="Merkel B.J."/>
            <person name="Hornburger P."/>
            <person name="Mueller R.-W."/>
            <person name="Bruemmer F."/>
            <person name="Labrenz M."/>
            <person name="Spormann A.M."/>
            <person name="Op den Camp H."/>
            <person name="Overmann J."/>
            <person name="Amann R."/>
            <person name="Jetten M.S.M."/>
            <person name="Mascher T."/>
            <person name="Medema M.H."/>
            <person name="Devos D.P."/>
            <person name="Kaster A.-K."/>
            <person name="Ovreas L."/>
            <person name="Rohde M."/>
            <person name="Galperin M.Y."/>
            <person name="Jogler C."/>
        </authorList>
    </citation>
    <scope>NUCLEOTIDE SEQUENCE [LARGE SCALE GENOMIC DNA]</scope>
    <source>
        <strain evidence="8 9">Pan189</strain>
    </source>
</reference>
<dbReference type="InterPro" id="IPR023753">
    <property type="entry name" value="FAD/NAD-binding_dom"/>
</dbReference>
<dbReference type="PRINTS" id="PR00411">
    <property type="entry name" value="PNDRDTASEI"/>
</dbReference>
<dbReference type="SMART" id="SM00450">
    <property type="entry name" value="RHOD"/>
    <property type="match status" value="1"/>
</dbReference>
<evidence type="ECO:0000259" key="7">
    <source>
        <dbReference type="PROSITE" id="PS50206"/>
    </source>
</evidence>
<dbReference type="EC" id="1.8.1.14" evidence="8"/>
<evidence type="ECO:0000256" key="5">
    <source>
        <dbReference type="ARBA" id="ARBA00023002"/>
    </source>
</evidence>
<accession>A0A517QZB0</accession>
<dbReference type="InterPro" id="IPR016156">
    <property type="entry name" value="FAD/NAD-linked_Rdtase_dimer_sf"/>
</dbReference>
<dbReference type="OrthoDB" id="9802028at2"/>
<keyword evidence="5 8" id="KW-0560">Oxidoreductase</keyword>
<evidence type="ECO:0000313" key="9">
    <source>
        <dbReference type="Proteomes" id="UP000317318"/>
    </source>
</evidence>
<dbReference type="PANTHER" id="PTHR43429:SF1">
    <property type="entry name" value="NAD(P)H SULFUR OXIDOREDUCTASE (COA-DEPENDENT)"/>
    <property type="match status" value="1"/>
</dbReference>
<comment type="similarity">
    <text evidence="2">Belongs to the class-III pyridine nucleotide-disulfide oxidoreductase family.</text>
</comment>
<dbReference type="GO" id="GO:0050451">
    <property type="term" value="F:CoA-disulfide reductase (NADPH) activity"/>
    <property type="evidence" value="ECO:0007669"/>
    <property type="project" value="UniProtKB-EC"/>
</dbReference>
<dbReference type="Gene3D" id="3.50.50.60">
    <property type="entry name" value="FAD/NAD(P)-binding domain"/>
    <property type="match status" value="2"/>
</dbReference>
<gene>
    <name evidence="8" type="primary">cdr</name>
    <name evidence="8" type="ORF">Pan189_13350</name>
</gene>
<dbReference type="InterPro" id="IPR036873">
    <property type="entry name" value="Rhodanese-like_dom_sf"/>
</dbReference>
<dbReference type="InterPro" id="IPR050260">
    <property type="entry name" value="FAD-bd_OxRdtase"/>
</dbReference>
<keyword evidence="4" id="KW-0274">FAD</keyword>
<dbReference type="RefSeq" id="WP_145363127.1">
    <property type="nucleotide sequence ID" value="NZ_CP036268.1"/>
</dbReference>
<dbReference type="AlphaFoldDB" id="A0A517QZB0"/>
<organism evidence="8 9">
    <name type="scientific">Stratiformator vulcanicus</name>
    <dbReference type="NCBI Taxonomy" id="2527980"/>
    <lineage>
        <taxon>Bacteria</taxon>
        <taxon>Pseudomonadati</taxon>
        <taxon>Planctomycetota</taxon>
        <taxon>Planctomycetia</taxon>
        <taxon>Planctomycetales</taxon>
        <taxon>Planctomycetaceae</taxon>
        <taxon>Stratiformator</taxon>
    </lineage>
</organism>
<dbReference type="Pfam" id="PF02852">
    <property type="entry name" value="Pyr_redox_dim"/>
    <property type="match status" value="1"/>
</dbReference>
<dbReference type="EMBL" id="CP036268">
    <property type="protein sequence ID" value="QDT36971.1"/>
    <property type="molecule type" value="Genomic_DNA"/>
</dbReference>
<dbReference type="InterPro" id="IPR004099">
    <property type="entry name" value="Pyr_nucl-diS_OxRdtase_dimer"/>
</dbReference>
<evidence type="ECO:0000256" key="4">
    <source>
        <dbReference type="ARBA" id="ARBA00022827"/>
    </source>
</evidence>
<dbReference type="SUPFAM" id="SSF55424">
    <property type="entry name" value="FAD/NAD-linked reductases, dimerisation (C-terminal) domain"/>
    <property type="match status" value="1"/>
</dbReference>
<proteinExistence type="inferred from homology"/>
<dbReference type="KEGG" id="svp:Pan189_13350"/>
<evidence type="ECO:0000256" key="1">
    <source>
        <dbReference type="ARBA" id="ARBA00001974"/>
    </source>
</evidence>
<keyword evidence="6" id="KW-0676">Redox-active center</keyword>
<dbReference type="PRINTS" id="PR00368">
    <property type="entry name" value="FADPNR"/>
</dbReference>